<comment type="caution">
    <text evidence="3">The sequence shown here is derived from an EMBL/GenBank/DDBJ whole genome shotgun (WGS) entry which is preliminary data.</text>
</comment>
<dbReference type="Proteomes" id="UP000472839">
    <property type="component" value="Unassembled WGS sequence"/>
</dbReference>
<organism evidence="3 6">
    <name type="scientific">Poseidonibacter ostreae</name>
    <dbReference type="NCBI Taxonomy" id="2654171"/>
    <lineage>
        <taxon>Bacteria</taxon>
        <taxon>Pseudomonadati</taxon>
        <taxon>Campylobacterota</taxon>
        <taxon>Epsilonproteobacteria</taxon>
        <taxon>Campylobacterales</taxon>
        <taxon>Arcobacteraceae</taxon>
        <taxon>Poseidonibacter</taxon>
    </lineage>
</organism>
<evidence type="ECO:0000313" key="6">
    <source>
        <dbReference type="Proteomes" id="UP000472839"/>
    </source>
</evidence>
<keyword evidence="1" id="KW-0472">Membrane</keyword>
<protein>
    <submittedName>
        <fullName evidence="3">DUF4405 domain-containing protein</fullName>
    </submittedName>
</protein>
<evidence type="ECO:0000313" key="5">
    <source>
        <dbReference type="Proteomes" id="UP000461010"/>
    </source>
</evidence>
<evidence type="ECO:0000256" key="1">
    <source>
        <dbReference type="SAM" id="Phobius"/>
    </source>
</evidence>
<keyword evidence="1" id="KW-0812">Transmembrane</keyword>
<dbReference type="EMBL" id="WFKJ01000014">
    <property type="protein sequence ID" value="KAB7891643.1"/>
    <property type="molecule type" value="Genomic_DNA"/>
</dbReference>
<sequence length="157" mass="17443">MFKTLATSLTTFAFIVMGTTGVLMYFHILDNYTKELHEILGLAFVAIIFAHVFFNWKAMKKYFTKKIFYISAGIISAVSLGFILNAPTGPNVKRILINSVLGNPIEKTAVLFVDSYDIAKTKLEAAGLIVEADKSLKELAMINQTSPFVIIDTILKK</sequence>
<evidence type="ECO:0000259" key="2">
    <source>
        <dbReference type="Pfam" id="PF14358"/>
    </source>
</evidence>
<dbReference type="Proteomes" id="UP000461010">
    <property type="component" value="Unassembled WGS sequence"/>
</dbReference>
<feature type="transmembrane region" description="Helical" evidence="1">
    <location>
        <begin position="39"/>
        <end position="56"/>
    </location>
</feature>
<feature type="domain" description="Flavinylation-associated cytochrome" evidence="2">
    <location>
        <begin position="8"/>
        <end position="56"/>
    </location>
</feature>
<keyword evidence="1" id="KW-1133">Transmembrane helix</keyword>
<dbReference type="InterPro" id="IPR025517">
    <property type="entry name" value="DUF4405"/>
</dbReference>
<evidence type="ECO:0000313" key="4">
    <source>
        <dbReference type="EMBL" id="KAB7891643.1"/>
    </source>
</evidence>
<name>A0A6L4WT39_9BACT</name>
<feature type="transmembrane region" description="Helical" evidence="1">
    <location>
        <begin position="68"/>
        <end position="86"/>
    </location>
</feature>
<reference evidence="5 6" key="1">
    <citation type="submission" date="2019-10" db="EMBL/GenBank/DDBJ databases">
        <title>Poseidonibacter ostreae sp. nov., isolated from the gut of the Ostrea denselamellosa.</title>
        <authorList>
            <person name="Choi A."/>
        </authorList>
    </citation>
    <scope>NUCLEOTIDE SEQUENCE [LARGE SCALE GENOMIC DNA]</scope>
    <source>
        <strain evidence="3 6">SJOD-M-33</strain>
        <strain evidence="4 5">SJOD-M-5</strain>
    </source>
</reference>
<accession>A0A6L4WT39</accession>
<keyword evidence="5" id="KW-1185">Reference proteome</keyword>
<dbReference type="AlphaFoldDB" id="A0A6L4WT39"/>
<gene>
    <name evidence="4" type="ORF">GBG18_06085</name>
    <name evidence="3" type="ORF">GBG19_06180</name>
</gene>
<proteinExistence type="predicted"/>
<dbReference type="Pfam" id="PF14358">
    <property type="entry name" value="DUF4405"/>
    <property type="match status" value="1"/>
</dbReference>
<dbReference type="EMBL" id="WFKK01000014">
    <property type="protein sequence ID" value="KAB7889367.1"/>
    <property type="molecule type" value="Genomic_DNA"/>
</dbReference>
<dbReference type="RefSeq" id="WP_152189359.1">
    <property type="nucleotide sequence ID" value="NZ_WFKI01000089.1"/>
</dbReference>
<feature type="transmembrane region" description="Helical" evidence="1">
    <location>
        <begin position="7"/>
        <end position="27"/>
    </location>
</feature>
<evidence type="ECO:0000313" key="3">
    <source>
        <dbReference type="EMBL" id="KAB7889367.1"/>
    </source>
</evidence>